<keyword evidence="1" id="KW-0472">Membrane</keyword>
<gene>
    <name evidence="3" type="ORF">A2725_02390</name>
</gene>
<dbReference type="EMBL" id="MFPS01000006">
    <property type="protein sequence ID" value="OGH59841.1"/>
    <property type="molecule type" value="Genomic_DNA"/>
</dbReference>
<dbReference type="InterPro" id="IPR005182">
    <property type="entry name" value="YdbS-like_PH"/>
</dbReference>
<evidence type="ECO:0000313" key="4">
    <source>
        <dbReference type="Proteomes" id="UP000177067"/>
    </source>
</evidence>
<name>A0A1F6LKC7_9BACT</name>
<sequence>MNTSYFIKQKSYEKVKYVLRRHPITFIPHLFLFFISLVVPILVYLMISNIYPTLFDSEVIYATGIIAGSIYFLSALLFGYGTFIDFYLDVWIITNDRIVDIEQFGLFSRTISELDLFRIQDITTETQGFFATIFKYGNVTIKTASTNLSLVFKNVPNPNHIRSELLQLAHEDFKYHRDKL</sequence>
<dbReference type="Pfam" id="PF03703">
    <property type="entry name" value="bPH_2"/>
    <property type="match status" value="1"/>
</dbReference>
<reference evidence="3 4" key="1">
    <citation type="journal article" date="2016" name="Nat. Commun.">
        <title>Thousands of microbial genomes shed light on interconnected biogeochemical processes in an aquifer system.</title>
        <authorList>
            <person name="Anantharaman K."/>
            <person name="Brown C.T."/>
            <person name="Hug L.A."/>
            <person name="Sharon I."/>
            <person name="Castelle C.J."/>
            <person name="Probst A.J."/>
            <person name="Thomas B.C."/>
            <person name="Singh A."/>
            <person name="Wilkins M.J."/>
            <person name="Karaoz U."/>
            <person name="Brodie E.L."/>
            <person name="Williams K.H."/>
            <person name="Hubbard S.S."/>
            <person name="Banfield J.F."/>
        </authorList>
    </citation>
    <scope>NUCLEOTIDE SEQUENCE [LARGE SCALE GENOMIC DNA]</scope>
</reference>
<feature type="transmembrane region" description="Helical" evidence="1">
    <location>
        <begin position="59"/>
        <end position="88"/>
    </location>
</feature>
<dbReference type="Proteomes" id="UP000177067">
    <property type="component" value="Unassembled WGS sequence"/>
</dbReference>
<feature type="transmembrane region" description="Helical" evidence="1">
    <location>
        <begin position="26"/>
        <end position="47"/>
    </location>
</feature>
<dbReference type="PANTHER" id="PTHR37938:SF1">
    <property type="entry name" value="BLL0215 PROTEIN"/>
    <property type="match status" value="1"/>
</dbReference>
<organism evidence="3 4">
    <name type="scientific">Candidatus Magasanikbacteria bacterium RIFCSPHIGHO2_01_FULL_33_34</name>
    <dbReference type="NCBI Taxonomy" id="1798671"/>
    <lineage>
        <taxon>Bacteria</taxon>
        <taxon>Candidatus Magasanikiibacteriota</taxon>
    </lineage>
</organism>
<keyword evidence="1" id="KW-1133">Transmembrane helix</keyword>
<dbReference type="PANTHER" id="PTHR37938">
    <property type="entry name" value="BLL0215 PROTEIN"/>
    <property type="match status" value="1"/>
</dbReference>
<evidence type="ECO:0000259" key="2">
    <source>
        <dbReference type="Pfam" id="PF03703"/>
    </source>
</evidence>
<proteinExistence type="predicted"/>
<comment type="caution">
    <text evidence="3">The sequence shown here is derived from an EMBL/GenBank/DDBJ whole genome shotgun (WGS) entry which is preliminary data.</text>
</comment>
<protein>
    <recommendedName>
        <fullName evidence="2">YdbS-like PH domain-containing protein</fullName>
    </recommendedName>
</protein>
<feature type="domain" description="YdbS-like PH" evidence="2">
    <location>
        <begin position="91"/>
        <end position="164"/>
    </location>
</feature>
<accession>A0A1F6LKC7</accession>
<keyword evidence="1" id="KW-0812">Transmembrane</keyword>
<evidence type="ECO:0000256" key="1">
    <source>
        <dbReference type="SAM" id="Phobius"/>
    </source>
</evidence>
<dbReference type="AlphaFoldDB" id="A0A1F6LKC7"/>
<evidence type="ECO:0000313" key="3">
    <source>
        <dbReference type="EMBL" id="OGH59841.1"/>
    </source>
</evidence>